<dbReference type="NCBIfam" id="TIGR03662">
    <property type="entry name" value="Chlor_Arch_YYY"/>
    <property type="match status" value="1"/>
</dbReference>
<reference evidence="2 3" key="1">
    <citation type="journal article" date="2016" name="Nat. Commun.">
        <title>Thousands of microbial genomes shed light on interconnected biogeochemical processes in an aquifer system.</title>
        <authorList>
            <person name="Anantharaman K."/>
            <person name="Brown C.T."/>
            <person name="Hug L.A."/>
            <person name="Sharon I."/>
            <person name="Castelle C.J."/>
            <person name="Probst A.J."/>
            <person name="Thomas B.C."/>
            <person name="Singh A."/>
            <person name="Wilkins M.J."/>
            <person name="Karaoz U."/>
            <person name="Brodie E.L."/>
            <person name="Williams K.H."/>
            <person name="Hubbard S.S."/>
            <person name="Banfield J.F."/>
        </authorList>
    </citation>
    <scope>NUCLEOTIDE SEQUENCE [LARGE SCALE GENOMIC DNA]</scope>
</reference>
<organism evidence="2 3">
    <name type="scientific">Candidatus Nomurabacteria bacterium RIFCSPHIGHO2_01_FULL_42_16</name>
    <dbReference type="NCBI Taxonomy" id="1801743"/>
    <lineage>
        <taxon>Bacteria</taxon>
        <taxon>Candidatus Nomuraibacteriota</taxon>
    </lineage>
</organism>
<feature type="transmembrane region" description="Helical" evidence="1">
    <location>
        <begin position="60"/>
        <end position="79"/>
    </location>
</feature>
<sequence>MFLFYFIFFLMGLPGFLIARKVINGNSAYVVGKIIGLMLFAYPIWLLASLKVLPFNNMLIILPLFFIVVVVSGVILFKQFRTLDARQRKEFLKTVLITECVSLLLYFAYLAVRGFGGALESTEKFMDLTLLSGAGKTDFFPFADPWQAALPVNYYYYGFYLYALLSKLGGIAYAFSYNFSLALIFSQTITISLAIVYSITRSRFFSILSAGLVALAGNLHYAVCFFKNIGGELATKCFYPTATRILDPSYTINEFPGYSFILGDLHPHVMSLPFFLTGLYLLWVIYKKEKLNVLLMVLFSAILATAAVINPFDFITLGLIFAIIIISKFFTQFYSSFVEIKGIKPFDTTSLGRRVSEHTATRSSLVVIKNALIAFRPWIFTAILTALSPFVLYFPFFAHYQSPVTGLGFAPEFVVKNNLVGTTQWPSSFWFLFGIWGLYALIFLIGLINIKKIKQIASGLFPFLLFLVAFVLIAFTELFFLQDLFHITNPPYFRSNTVFKFGYHAWILSGFASAVLLWAFWGQLKSVVSQSIYVSLLSVFIIIVFIFPIAGISQAYFPPVPENAKRFFTLDGGAFIKNKSIDDSQTIEWINRNIKKRTTILEAAGDSYGYFGRIGVFTGMKNPINWFSHQWTWRFRYPAGVESWREIIGQEVDTGFEDIKAIAIDAAKIYLIDDPLETEALLRRHDISYVYIGDLERETYPGLKEEKWNILGEIVFETGNSRLYKVGLPQEVRP</sequence>
<evidence type="ECO:0000313" key="2">
    <source>
        <dbReference type="EMBL" id="OGI70405.1"/>
    </source>
</evidence>
<feature type="transmembrane region" description="Helical" evidence="1">
    <location>
        <begin position="171"/>
        <end position="197"/>
    </location>
</feature>
<feature type="transmembrane region" description="Helical" evidence="1">
    <location>
        <begin position="30"/>
        <end position="48"/>
    </location>
</feature>
<dbReference type="InterPro" id="IPR018746">
    <property type="entry name" value="DUF2298"/>
</dbReference>
<dbReference type="AlphaFoldDB" id="A0A1F6VLQ3"/>
<dbReference type="PANTHER" id="PTHR10790:SF51">
    <property type="entry name" value="TETRATRICOPEPTIDE REPEAT PROTEIN"/>
    <property type="match status" value="1"/>
</dbReference>
<dbReference type="Proteomes" id="UP000178059">
    <property type="component" value="Unassembled WGS sequence"/>
</dbReference>
<protein>
    <recommendedName>
        <fullName evidence="4">YYY membrane protein</fullName>
    </recommendedName>
</protein>
<evidence type="ECO:0000313" key="3">
    <source>
        <dbReference type="Proteomes" id="UP000178059"/>
    </source>
</evidence>
<feature type="transmembrane region" description="Helical" evidence="1">
    <location>
        <begin position="265"/>
        <end position="286"/>
    </location>
</feature>
<name>A0A1F6VLQ3_9BACT</name>
<feature type="transmembrane region" description="Helical" evidence="1">
    <location>
        <begin position="6"/>
        <end position="23"/>
    </location>
</feature>
<keyword evidence="1" id="KW-0472">Membrane</keyword>
<feature type="transmembrane region" description="Helical" evidence="1">
    <location>
        <begin position="429"/>
        <end position="448"/>
    </location>
</feature>
<evidence type="ECO:0008006" key="4">
    <source>
        <dbReference type="Google" id="ProtNLM"/>
    </source>
</evidence>
<dbReference type="PANTHER" id="PTHR10790">
    <property type="entry name" value="TPR-DOMAIN CONTAINING PROTEIN"/>
    <property type="match status" value="1"/>
</dbReference>
<dbReference type="Pfam" id="PF10060">
    <property type="entry name" value="DUF2298"/>
    <property type="match status" value="2"/>
</dbReference>
<feature type="transmembrane region" description="Helical" evidence="1">
    <location>
        <begin position="315"/>
        <end position="334"/>
    </location>
</feature>
<feature type="transmembrane region" description="Helical" evidence="1">
    <location>
        <begin position="378"/>
        <end position="398"/>
    </location>
</feature>
<gene>
    <name evidence="2" type="ORF">A2824_02440</name>
</gene>
<feature type="transmembrane region" description="Helical" evidence="1">
    <location>
        <begin position="293"/>
        <end position="309"/>
    </location>
</feature>
<keyword evidence="1" id="KW-1133">Transmembrane helix</keyword>
<comment type="caution">
    <text evidence="2">The sequence shown here is derived from an EMBL/GenBank/DDBJ whole genome shotgun (WGS) entry which is preliminary data.</text>
</comment>
<feature type="transmembrane region" description="Helical" evidence="1">
    <location>
        <begin position="533"/>
        <end position="557"/>
    </location>
</feature>
<proteinExistence type="predicted"/>
<feature type="transmembrane region" description="Helical" evidence="1">
    <location>
        <begin position="204"/>
        <end position="223"/>
    </location>
</feature>
<feature type="transmembrane region" description="Helical" evidence="1">
    <location>
        <begin position="91"/>
        <end position="112"/>
    </location>
</feature>
<accession>A0A1F6VLQ3</accession>
<dbReference type="EMBL" id="MFTT01000008">
    <property type="protein sequence ID" value="OGI70405.1"/>
    <property type="molecule type" value="Genomic_DNA"/>
</dbReference>
<feature type="transmembrane region" description="Helical" evidence="1">
    <location>
        <begin position="460"/>
        <end position="481"/>
    </location>
</feature>
<evidence type="ECO:0000256" key="1">
    <source>
        <dbReference type="SAM" id="Phobius"/>
    </source>
</evidence>
<keyword evidence="1" id="KW-0812">Transmembrane</keyword>
<dbReference type="STRING" id="1801743.A2824_02440"/>
<feature type="transmembrane region" description="Helical" evidence="1">
    <location>
        <begin position="501"/>
        <end position="521"/>
    </location>
</feature>